<dbReference type="AlphaFoldDB" id="A0A0F9HIS1"/>
<feature type="transmembrane region" description="Helical" evidence="1">
    <location>
        <begin position="7"/>
        <end position="27"/>
    </location>
</feature>
<evidence type="ECO:0000256" key="1">
    <source>
        <dbReference type="SAM" id="Phobius"/>
    </source>
</evidence>
<keyword evidence="1" id="KW-1133">Transmembrane helix</keyword>
<accession>A0A0F9HIS1</accession>
<evidence type="ECO:0000313" key="2">
    <source>
        <dbReference type="EMBL" id="KKM15301.1"/>
    </source>
</evidence>
<comment type="caution">
    <text evidence="2">The sequence shown here is derived from an EMBL/GenBank/DDBJ whole genome shotgun (WGS) entry which is preliminary data.</text>
</comment>
<protein>
    <submittedName>
        <fullName evidence="2">Uncharacterized protein</fullName>
    </submittedName>
</protein>
<keyword evidence="1" id="KW-0472">Membrane</keyword>
<proteinExistence type="predicted"/>
<gene>
    <name evidence="2" type="ORF">LCGC14_1697510</name>
</gene>
<dbReference type="EMBL" id="LAZR01014940">
    <property type="protein sequence ID" value="KKM15301.1"/>
    <property type="molecule type" value="Genomic_DNA"/>
</dbReference>
<keyword evidence="1" id="KW-0812">Transmembrane</keyword>
<name>A0A0F9HIS1_9ZZZZ</name>
<organism evidence="2">
    <name type="scientific">marine sediment metagenome</name>
    <dbReference type="NCBI Taxonomy" id="412755"/>
    <lineage>
        <taxon>unclassified sequences</taxon>
        <taxon>metagenomes</taxon>
        <taxon>ecological metagenomes</taxon>
    </lineage>
</organism>
<reference evidence="2" key="1">
    <citation type="journal article" date="2015" name="Nature">
        <title>Complex archaea that bridge the gap between prokaryotes and eukaryotes.</title>
        <authorList>
            <person name="Spang A."/>
            <person name="Saw J.H."/>
            <person name="Jorgensen S.L."/>
            <person name="Zaremba-Niedzwiedzka K."/>
            <person name="Martijn J."/>
            <person name="Lind A.E."/>
            <person name="van Eijk R."/>
            <person name="Schleper C."/>
            <person name="Guy L."/>
            <person name="Ettema T.J."/>
        </authorList>
    </citation>
    <scope>NUCLEOTIDE SEQUENCE</scope>
</reference>
<sequence length="98" mass="10967">MNEPKQITLIIVICAIGILVILGITIFTGDLRTTPPEEGMGHMEAVRGLIPTIIEIQERIGAKPDGILGKETQEKWDLYLCNQEAKIWLNKDTMKHAK</sequence>